<feature type="region of interest" description="Disordered" evidence="1">
    <location>
        <begin position="393"/>
        <end position="429"/>
    </location>
</feature>
<protein>
    <submittedName>
        <fullName evidence="2">Uncharacterized protein</fullName>
    </submittedName>
</protein>
<evidence type="ECO:0000256" key="1">
    <source>
        <dbReference type="SAM" id="MobiDB-lite"/>
    </source>
</evidence>
<feature type="compositionally biased region" description="Polar residues" evidence="1">
    <location>
        <begin position="789"/>
        <end position="810"/>
    </location>
</feature>
<feature type="compositionally biased region" description="Polar residues" evidence="1">
    <location>
        <begin position="738"/>
        <end position="752"/>
    </location>
</feature>
<feature type="region of interest" description="Disordered" evidence="1">
    <location>
        <begin position="735"/>
        <end position="758"/>
    </location>
</feature>
<feature type="compositionally biased region" description="Basic and acidic residues" evidence="1">
    <location>
        <begin position="128"/>
        <end position="141"/>
    </location>
</feature>
<gene>
    <name evidence="2" type="ORF">IWX90DRAFT_434571</name>
</gene>
<organism evidence="2 3">
    <name type="scientific">Phyllosticta citrichinensis</name>
    <dbReference type="NCBI Taxonomy" id="1130410"/>
    <lineage>
        <taxon>Eukaryota</taxon>
        <taxon>Fungi</taxon>
        <taxon>Dikarya</taxon>
        <taxon>Ascomycota</taxon>
        <taxon>Pezizomycotina</taxon>
        <taxon>Dothideomycetes</taxon>
        <taxon>Dothideomycetes incertae sedis</taxon>
        <taxon>Botryosphaeriales</taxon>
        <taxon>Phyllostictaceae</taxon>
        <taxon>Phyllosticta</taxon>
    </lineage>
</organism>
<comment type="caution">
    <text evidence="2">The sequence shown here is derived from an EMBL/GenBank/DDBJ whole genome shotgun (WGS) entry which is preliminary data.</text>
</comment>
<keyword evidence="3" id="KW-1185">Reference proteome</keyword>
<feature type="region of interest" description="Disordered" evidence="1">
    <location>
        <begin position="324"/>
        <end position="364"/>
    </location>
</feature>
<feature type="compositionally biased region" description="Basic and acidic residues" evidence="1">
    <location>
        <begin position="251"/>
        <end position="265"/>
    </location>
</feature>
<feature type="region of interest" description="Disordered" evidence="1">
    <location>
        <begin position="688"/>
        <end position="707"/>
    </location>
</feature>
<feature type="compositionally biased region" description="Basic and acidic residues" evidence="1">
    <location>
        <begin position="557"/>
        <end position="576"/>
    </location>
</feature>
<dbReference type="EMBL" id="JBBWUH010000005">
    <property type="protein sequence ID" value="KAK8167052.1"/>
    <property type="molecule type" value="Genomic_DNA"/>
</dbReference>
<feature type="compositionally biased region" description="Low complexity" evidence="1">
    <location>
        <begin position="812"/>
        <end position="827"/>
    </location>
</feature>
<feature type="compositionally biased region" description="Basic and acidic residues" evidence="1">
    <location>
        <begin position="273"/>
        <end position="296"/>
    </location>
</feature>
<feature type="compositionally biased region" description="Polar residues" evidence="1">
    <location>
        <begin position="855"/>
        <end position="865"/>
    </location>
</feature>
<feature type="region of interest" description="Disordered" evidence="1">
    <location>
        <begin position="551"/>
        <end position="588"/>
    </location>
</feature>
<feature type="region of interest" description="Disordered" evidence="1">
    <location>
        <begin position="219"/>
        <end position="310"/>
    </location>
</feature>
<dbReference type="Proteomes" id="UP001456524">
    <property type="component" value="Unassembled WGS sequence"/>
</dbReference>
<feature type="compositionally biased region" description="Basic residues" evidence="1">
    <location>
        <begin position="873"/>
        <end position="882"/>
    </location>
</feature>
<sequence>MAGLFLHTHLADPDADLFFTQDVVDDAEFRGDHRNAKRRRIENLSRRYLQGHPLGIQSARLRGPFRHCTCTNVAEKATAQSHEVAQRRVPQRQKVEKLLQKHCSDHETPSLAPRQVTPEVAAASSNKEATREWLRRLEPRAESPVADGDISMLEDRLDGLESPTPSKPSHPRSIEKNPTVNHVLEINGLKLCWNLKEKKKDTRGFASDSLLDLYEADDAGKARSNSQPTLTGIPPSLQVNADEDSVRQAPHVKDSNDQTESDVKVLDPTQQSPRHDPSPNIKANREAVHAEPKSERAPLTSRSVAFTIPSPARKTNVIKVAEGQENVPHDGETPKQAPGRPQGVRRLSQPGRQIGRKNRNHTLHASPTVLYSPFVYRKPSDEGKPRVFVAKREKRRAATARSVKFGSSPLRVDDRAHSDRDLQSPSKSEPIVEEYISLKSKATDAGQERLPRKSILKESEGHGVVRENLFQEDIPIEPMANDISHETLPQEEIADGHKTTEGAHKIPPQDNLLDRDGLEASHVAQETLPQEGFADGHKTTDEAHETLLQKHNPGRHKATDGAHENVPQEHLSDHPHANGVAHESPLQKTTLGGPEAILMAHDIFLSQEVIPDRPVVIDLTQDSPPPEFSTQAALVSAQRAFQQQLVSPAKKSDIYNLMEPMLGSQTTTPPPTGPFPTFSPITPFRMVNREPKSKQNPPASAAPPVSTQDLFNAASPFAFSTVKKAKPRKRVSIIHSLLNPQPGSPDQSTPSASRRPAANVNADGDITVADSSTMFPPVDSHLVLASTPAVSPSRAHSLTRQGTPSWTPINKPSASQPTPSASASVSPVLYHHHHHHRIQPSSLPPSSTAPPTAYHFSQSATQASHNPLPASSPRKRRQKRRRTDSSTMAPAPSHAGFGALLPDAQQVSGALLGDDEEVDVDAVVEAADSFLSTWDWRRDLAGVWAV</sequence>
<evidence type="ECO:0000313" key="3">
    <source>
        <dbReference type="Proteomes" id="UP001456524"/>
    </source>
</evidence>
<reference evidence="2 3" key="1">
    <citation type="journal article" date="2022" name="G3 (Bethesda)">
        <title>Enemy or ally: a genomic approach to elucidate the lifestyle of Phyllosticta citrichinaensis.</title>
        <authorList>
            <person name="Buijs V.A."/>
            <person name="Groenewald J.Z."/>
            <person name="Haridas S."/>
            <person name="LaButti K.M."/>
            <person name="Lipzen A."/>
            <person name="Martin F.M."/>
            <person name="Barry K."/>
            <person name="Grigoriev I.V."/>
            <person name="Crous P.W."/>
            <person name="Seidl M.F."/>
        </authorList>
    </citation>
    <scope>NUCLEOTIDE SEQUENCE [LARGE SCALE GENOMIC DNA]</scope>
    <source>
        <strain evidence="2 3">CBS 129764</strain>
    </source>
</reference>
<feature type="compositionally biased region" description="Low complexity" evidence="1">
    <location>
        <begin position="840"/>
        <end position="853"/>
    </location>
</feature>
<evidence type="ECO:0000313" key="2">
    <source>
        <dbReference type="EMBL" id="KAK8167052.1"/>
    </source>
</evidence>
<proteinExistence type="predicted"/>
<feature type="region of interest" description="Disordered" evidence="1">
    <location>
        <begin position="789"/>
        <end position="898"/>
    </location>
</feature>
<accession>A0ABR1XVD3</accession>
<feature type="region of interest" description="Disordered" evidence="1">
    <location>
        <begin position="102"/>
        <end position="179"/>
    </location>
</feature>
<feature type="compositionally biased region" description="Basic and acidic residues" evidence="1">
    <location>
        <begin position="411"/>
        <end position="422"/>
    </location>
</feature>
<name>A0ABR1XVD3_9PEZI</name>